<dbReference type="PANTHER" id="PTHR45614">
    <property type="entry name" value="MYB PROTEIN-RELATED"/>
    <property type="match status" value="1"/>
</dbReference>
<dbReference type="GO" id="GO:0005634">
    <property type="term" value="C:nucleus"/>
    <property type="evidence" value="ECO:0007669"/>
    <property type="project" value="UniProtKB-SubCell"/>
</dbReference>
<evidence type="ECO:0000313" key="9">
    <source>
        <dbReference type="EMBL" id="CAK9138825.1"/>
    </source>
</evidence>
<sequence length="482" mass="53923">MEGGGRGGFGYGNLQTNPPPFRPSPPLSAIDRFLWDQTQPHFFQQQSLNDLQNKEPLVSGNGFYDFSSYSSSGGAMGGYACGVSWPDLPDTSFVDGLFLDEDTLNWIDPNVGLNEETKSAQTNSVDKGKRVKGGSSTNLIKGQWTEEEDSKLIRLVKQHGIKKWAHIAEKMFGRAGKQCRERWHNHLRPDIKKDSWNDEEEMLLVEGHEKFGNRWAEIAKHIPGRSENSIKNHWNATKRRQNSRRKSKKHEGEIVKPHPTILQEYMKRNGLNIITTSDSNTTTSTTPTNSAVSEGPSSQFSVLFPELSQTTDEDSPSLMAQTYDDELTFMKALFENKPKDSFVDDGKMVGRIEAKTSQNNYVNDSAGFNYVNDSAGFNSLGFKFNGNAECGFSSATPDTNMYFANNFQKEEAPKTPLYSDFYLSYLLDGATLLPSCEPSYGNMKMDMMMNEGTSGGKKKMDAVQMYSSSQFSHGSTSNSFMF</sequence>
<evidence type="ECO:0000256" key="5">
    <source>
        <dbReference type="SAM" id="MobiDB-lite"/>
    </source>
</evidence>
<feature type="compositionally biased region" description="Low complexity" evidence="5">
    <location>
        <begin position="275"/>
        <end position="290"/>
    </location>
</feature>
<accession>A0ABC8R5I9</accession>
<proteinExistence type="predicted"/>
<dbReference type="InterPro" id="IPR017884">
    <property type="entry name" value="SANT_dom"/>
</dbReference>
<evidence type="ECO:0000259" key="8">
    <source>
        <dbReference type="PROSITE" id="PS51294"/>
    </source>
</evidence>
<protein>
    <submittedName>
        <fullName evidence="9">Uncharacterized protein</fullName>
    </submittedName>
</protein>
<comment type="caution">
    <text evidence="9">The sequence shown here is derived from an EMBL/GenBank/DDBJ whole genome shotgun (WGS) entry which is preliminary data.</text>
</comment>
<dbReference type="PROSITE" id="PS51293">
    <property type="entry name" value="SANT"/>
    <property type="match status" value="1"/>
</dbReference>
<dbReference type="GO" id="GO:0003677">
    <property type="term" value="F:DNA binding"/>
    <property type="evidence" value="ECO:0007669"/>
    <property type="project" value="UniProtKB-KW"/>
</dbReference>
<dbReference type="EMBL" id="CAUOFW020000919">
    <property type="protein sequence ID" value="CAK9138825.1"/>
    <property type="molecule type" value="Genomic_DNA"/>
</dbReference>
<dbReference type="InterPro" id="IPR001005">
    <property type="entry name" value="SANT/Myb"/>
</dbReference>
<keyword evidence="4" id="KW-0539">Nucleus</keyword>
<dbReference type="Gene3D" id="1.10.10.60">
    <property type="entry name" value="Homeodomain-like"/>
    <property type="match status" value="2"/>
</dbReference>
<name>A0ABC8R5I9_9AQUA</name>
<keyword evidence="2" id="KW-0677">Repeat</keyword>
<dbReference type="PANTHER" id="PTHR45614:SF218">
    <property type="entry name" value="TRANSCRIPTION FACTOR MYB119-RELATED"/>
    <property type="match status" value="1"/>
</dbReference>
<dbReference type="PROSITE" id="PS51294">
    <property type="entry name" value="HTH_MYB"/>
    <property type="match status" value="2"/>
</dbReference>
<feature type="region of interest" description="Disordered" evidence="5">
    <location>
        <begin position="275"/>
        <end position="297"/>
    </location>
</feature>
<dbReference type="SMART" id="SM00717">
    <property type="entry name" value="SANT"/>
    <property type="match status" value="2"/>
</dbReference>
<dbReference type="PROSITE" id="PS50090">
    <property type="entry name" value="MYB_LIKE"/>
    <property type="match status" value="2"/>
</dbReference>
<keyword evidence="3" id="KW-0238">DNA-binding</keyword>
<feature type="domain" description="HTH myb-type" evidence="8">
    <location>
        <begin position="136"/>
        <end position="191"/>
    </location>
</feature>
<dbReference type="CDD" id="cd00167">
    <property type="entry name" value="SANT"/>
    <property type="match status" value="2"/>
</dbReference>
<reference evidence="9 10" key="1">
    <citation type="submission" date="2024-02" db="EMBL/GenBank/DDBJ databases">
        <authorList>
            <person name="Vignale AGUSTIN F."/>
            <person name="Sosa J E."/>
            <person name="Modenutti C."/>
        </authorList>
    </citation>
    <scope>NUCLEOTIDE SEQUENCE [LARGE SCALE GENOMIC DNA]</scope>
</reference>
<gene>
    <name evidence="9" type="ORF">ILEXP_LOCUS6181</name>
</gene>
<evidence type="ECO:0000256" key="4">
    <source>
        <dbReference type="ARBA" id="ARBA00023242"/>
    </source>
</evidence>
<feature type="domain" description="HTH myb-type" evidence="8">
    <location>
        <begin position="192"/>
        <end position="242"/>
    </location>
</feature>
<keyword evidence="10" id="KW-1185">Reference proteome</keyword>
<dbReference type="Proteomes" id="UP001642360">
    <property type="component" value="Unassembled WGS sequence"/>
</dbReference>
<feature type="compositionally biased region" description="Gly residues" evidence="5">
    <location>
        <begin position="1"/>
        <end position="11"/>
    </location>
</feature>
<evidence type="ECO:0000313" key="10">
    <source>
        <dbReference type="Proteomes" id="UP001642360"/>
    </source>
</evidence>
<dbReference type="AlphaFoldDB" id="A0ABC8R5I9"/>
<dbReference type="InterPro" id="IPR050560">
    <property type="entry name" value="MYB_TF"/>
</dbReference>
<dbReference type="FunFam" id="1.10.10.60:FF:000010">
    <property type="entry name" value="Transcriptional activator Myb isoform A"/>
    <property type="match status" value="1"/>
</dbReference>
<evidence type="ECO:0000259" key="6">
    <source>
        <dbReference type="PROSITE" id="PS50090"/>
    </source>
</evidence>
<evidence type="ECO:0000256" key="1">
    <source>
        <dbReference type="ARBA" id="ARBA00004123"/>
    </source>
</evidence>
<dbReference type="Pfam" id="PF13921">
    <property type="entry name" value="Myb_DNA-bind_6"/>
    <property type="match status" value="1"/>
</dbReference>
<dbReference type="InterPro" id="IPR009057">
    <property type="entry name" value="Homeodomain-like_sf"/>
</dbReference>
<organism evidence="9 10">
    <name type="scientific">Ilex paraguariensis</name>
    <name type="common">yerba mate</name>
    <dbReference type="NCBI Taxonomy" id="185542"/>
    <lineage>
        <taxon>Eukaryota</taxon>
        <taxon>Viridiplantae</taxon>
        <taxon>Streptophyta</taxon>
        <taxon>Embryophyta</taxon>
        <taxon>Tracheophyta</taxon>
        <taxon>Spermatophyta</taxon>
        <taxon>Magnoliopsida</taxon>
        <taxon>eudicotyledons</taxon>
        <taxon>Gunneridae</taxon>
        <taxon>Pentapetalae</taxon>
        <taxon>asterids</taxon>
        <taxon>campanulids</taxon>
        <taxon>Aquifoliales</taxon>
        <taxon>Aquifoliaceae</taxon>
        <taxon>Ilex</taxon>
    </lineage>
</organism>
<dbReference type="InterPro" id="IPR017930">
    <property type="entry name" value="Myb_dom"/>
</dbReference>
<feature type="domain" description="Myb-like" evidence="6">
    <location>
        <begin position="136"/>
        <end position="187"/>
    </location>
</feature>
<evidence type="ECO:0000259" key="7">
    <source>
        <dbReference type="PROSITE" id="PS51293"/>
    </source>
</evidence>
<feature type="domain" description="SANT" evidence="7">
    <location>
        <begin position="191"/>
        <end position="242"/>
    </location>
</feature>
<evidence type="ECO:0000256" key="3">
    <source>
        <dbReference type="ARBA" id="ARBA00023125"/>
    </source>
</evidence>
<feature type="domain" description="Myb-like" evidence="6">
    <location>
        <begin position="188"/>
        <end position="238"/>
    </location>
</feature>
<feature type="region of interest" description="Disordered" evidence="5">
    <location>
        <begin position="1"/>
        <end position="21"/>
    </location>
</feature>
<evidence type="ECO:0000256" key="2">
    <source>
        <dbReference type="ARBA" id="ARBA00022737"/>
    </source>
</evidence>
<dbReference type="SUPFAM" id="SSF46689">
    <property type="entry name" value="Homeodomain-like"/>
    <property type="match status" value="1"/>
</dbReference>
<comment type="subcellular location">
    <subcellularLocation>
        <location evidence="1">Nucleus</location>
    </subcellularLocation>
</comment>